<evidence type="ECO:0000256" key="12">
    <source>
        <dbReference type="ARBA" id="ARBA00022958"/>
    </source>
</evidence>
<dbReference type="AlphaFoldDB" id="A0A2R6Y1L4"/>
<comment type="cofactor">
    <cofactor evidence="2">
        <name>K(+)</name>
        <dbReference type="ChEBI" id="CHEBI:29103"/>
    </cofactor>
</comment>
<organism evidence="17 18">
    <name type="scientific">Candidatus Carbonibacillus altaicus</name>
    <dbReference type="NCBI Taxonomy" id="2163959"/>
    <lineage>
        <taxon>Bacteria</taxon>
        <taxon>Bacillati</taxon>
        <taxon>Bacillota</taxon>
        <taxon>Bacilli</taxon>
        <taxon>Bacillales</taxon>
        <taxon>Candidatus Carbonibacillus</taxon>
    </lineage>
</organism>
<dbReference type="PANTHER" id="PTHR34265">
    <property type="entry name" value="TYPE III PANTOTHENATE KINASE"/>
    <property type="match status" value="1"/>
</dbReference>
<evidence type="ECO:0000256" key="16">
    <source>
        <dbReference type="HAMAP-Rule" id="MF_01274"/>
    </source>
</evidence>
<comment type="pathway">
    <text evidence="4 16">Cofactor biosynthesis; coenzyme A biosynthesis; CoA from (R)-pantothenate: step 1/5.</text>
</comment>
<evidence type="ECO:0000256" key="7">
    <source>
        <dbReference type="ARBA" id="ARBA00022490"/>
    </source>
</evidence>
<accession>A0A2R6Y1L4</accession>
<dbReference type="Gene3D" id="3.30.420.40">
    <property type="match status" value="2"/>
</dbReference>
<keyword evidence="11 16" id="KW-0067">ATP-binding</keyword>
<comment type="subcellular location">
    <subcellularLocation>
        <location evidence="3 16">Cytoplasm</location>
    </subcellularLocation>
</comment>
<name>A0A2R6Y1L4_9BACL</name>
<comment type="caution">
    <text evidence="17">The sequence shown here is derived from an EMBL/GenBank/DDBJ whole genome shotgun (WGS) entry which is preliminary data.</text>
</comment>
<dbReference type="InterPro" id="IPR004619">
    <property type="entry name" value="Type_III_PanK"/>
</dbReference>
<evidence type="ECO:0000256" key="8">
    <source>
        <dbReference type="ARBA" id="ARBA00022679"/>
    </source>
</evidence>
<dbReference type="EMBL" id="PEBX01000024">
    <property type="protein sequence ID" value="PTQ56561.1"/>
    <property type="molecule type" value="Genomic_DNA"/>
</dbReference>
<sequence length="261" mass="28332">MKKGGERMLLALDVGNTNIVVGVFENEALRASWRLSTDRRRTADELAVFLKHFFSATGFVFSDVDRVIISSVVPPLSTALKEMSERYFSVKPLIVGPGVKTGLNLKLDAPREVGADRIVNAVAALRLYGPPLIVIDFGTATTFCQVDEAGDYRGGVIAPGVAISMEALYQNAAKLPKVEIAPPPSVVGRNTVEAMQSGLFYGYIGLIEGMIERMKRLYKKPPKVVATGGLGRLFAEATPLIDVYEPDLTLYGLNWIAQLNA</sequence>
<dbReference type="Proteomes" id="UP000244338">
    <property type="component" value="Unassembled WGS sequence"/>
</dbReference>
<reference evidence="18" key="1">
    <citation type="journal article" date="2018" name="Sci. Rep.">
        <title>Lignite coal burning seam in the remote Altai Mountains harbors a hydrogen-driven thermophilic microbial community.</title>
        <authorList>
            <person name="Kadnikov V.V."/>
            <person name="Mardanov A.V."/>
            <person name="Ivasenko D.A."/>
            <person name="Antsiferov D.V."/>
            <person name="Beletsky A.V."/>
            <person name="Karnachuk O.V."/>
            <person name="Ravin N.V."/>
        </authorList>
    </citation>
    <scope>NUCLEOTIDE SEQUENCE [LARGE SCALE GENOMIC DNA]</scope>
</reference>
<feature type="binding site" evidence="16">
    <location>
        <begin position="13"/>
        <end position="20"/>
    </location>
    <ligand>
        <name>ATP</name>
        <dbReference type="ChEBI" id="CHEBI:30616"/>
    </ligand>
</feature>
<feature type="binding site" evidence="16">
    <location>
        <position position="191"/>
    </location>
    <ligand>
        <name>substrate</name>
    </ligand>
</feature>
<feature type="binding site" evidence="16">
    <location>
        <position position="139"/>
    </location>
    <ligand>
        <name>ATP</name>
        <dbReference type="ChEBI" id="CHEBI:30616"/>
    </ligand>
</feature>
<dbReference type="NCBIfam" id="TIGR00671">
    <property type="entry name" value="baf"/>
    <property type="match status" value="1"/>
</dbReference>
<dbReference type="Pfam" id="PF03309">
    <property type="entry name" value="Pan_kinase"/>
    <property type="match status" value="1"/>
</dbReference>
<comment type="function">
    <text evidence="16">Catalyzes the phosphorylation of pantothenate (Pan), the first step in CoA biosynthesis.</text>
</comment>
<comment type="cofactor">
    <cofactor evidence="16">
        <name>NH4(+)</name>
        <dbReference type="ChEBI" id="CHEBI:28938"/>
    </cofactor>
    <cofactor evidence="16">
        <name>K(+)</name>
        <dbReference type="ChEBI" id="CHEBI:29103"/>
    </cofactor>
    <text evidence="16">A monovalent cation. Ammonium or potassium.</text>
</comment>
<dbReference type="InterPro" id="IPR043129">
    <property type="entry name" value="ATPase_NBD"/>
</dbReference>
<dbReference type="GO" id="GO:0004594">
    <property type="term" value="F:pantothenate kinase activity"/>
    <property type="evidence" value="ECO:0007669"/>
    <property type="project" value="UniProtKB-UniRule"/>
</dbReference>
<dbReference type="HAMAP" id="MF_01274">
    <property type="entry name" value="Pantothen_kinase_3"/>
    <property type="match status" value="1"/>
</dbReference>
<feature type="binding site" evidence="16">
    <location>
        <begin position="114"/>
        <end position="117"/>
    </location>
    <ligand>
        <name>substrate</name>
    </ligand>
</feature>
<keyword evidence="12 16" id="KW-0630">Potassium</keyword>
<comment type="catalytic activity">
    <reaction evidence="1 16">
        <text>(R)-pantothenate + ATP = (R)-4'-phosphopantothenate + ADP + H(+)</text>
        <dbReference type="Rhea" id="RHEA:16373"/>
        <dbReference type="ChEBI" id="CHEBI:10986"/>
        <dbReference type="ChEBI" id="CHEBI:15378"/>
        <dbReference type="ChEBI" id="CHEBI:29032"/>
        <dbReference type="ChEBI" id="CHEBI:30616"/>
        <dbReference type="ChEBI" id="CHEBI:456216"/>
        <dbReference type="EC" id="2.7.1.33"/>
    </reaction>
</comment>
<feature type="binding site" evidence="16">
    <location>
        <position position="136"/>
    </location>
    <ligand>
        <name>K(+)</name>
        <dbReference type="ChEBI" id="CHEBI:29103"/>
    </ligand>
</feature>
<dbReference type="EC" id="2.7.1.33" evidence="6 16"/>
<dbReference type="NCBIfam" id="NF009855">
    <property type="entry name" value="PRK13321.1"/>
    <property type="match status" value="1"/>
</dbReference>
<evidence type="ECO:0000256" key="2">
    <source>
        <dbReference type="ARBA" id="ARBA00001958"/>
    </source>
</evidence>
<evidence type="ECO:0000256" key="5">
    <source>
        <dbReference type="ARBA" id="ARBA00011738"/>
    </source>
</evidence>
<evidence type="ECO:0000313" key="17">
    <source>
        <dbReference type="EMBL" id="PTQ56561.1"/>
    </source>
</evidence>
<evidence type="ECO:0000256" key="14">
    <source>
        <dbReference type="ARBA" id="ARBA00038036"/>
    </source>
</evidence>
<keyword evidence="10 16" id="KW-0418">Kinase</keyword>
<keyword evidence="8 16" id="KW-0808">Transferase</keyword>
<protein>
    <recommendedName>
        <fullName evidence="15 16">Type III pantothenate kinase</fullName>
        <ecNumber evidence="6 16">2.7.1.33</ecNumber>
    </recommendedName>
    <alternativeName>
        <fullName evidence="16">PanK-III</fullName>
    </alternativeName>
    <alternativeName>
        <fullName evidence="16">Pantothenic acid kinase</fullName>
    </alternativeName>
</protein>
<dbReference type="GO" id="GO:0005524">
    <property type="term" value="F:ATP binding"/>
    <property type="evidence" value="ECO:0007669"/>
    <property type="project" value="UniProtKB-UniRule"/>
</dbReference>
<feature type="active site" description="Proton acceptor" evidence="16">
    <location>
        <position position="116"/>
    </location>
</feature>
<comment type="caution">
    <text evidence="16">Lacks conserved residue(s) required for the propagation of feature annotation.</text>
</comment>
<dbReference type="PANTHER" id="PTHR34265:SF1">
    <property type="entry name" value="TYPE III PANTOTHENATE KINASE"/>
    <property type="match status" value="1"/>
</dbReference>
<keyword evidence="7 16" id="KW-0963">Cytoplasm</keyword>
<evidence type="ECO:0000256" key="9">
    <source>
        <dbReference type="ARBA" id="ARBA00022741"/>
    </source>
</evidence>
<dbReference type="GO" id="GO:0046872">
    <property type="term" value="F:metal ion binding"/>
    <property type="evidence" value="ECO:0007669"/>
    <property type="project" value="UniProtKB-KW"/>
</dbReference>
<gene>
    <name evidence="16" type="primary">coaX</name>
    <name evidence="17" type="ORF">BSOLF_0008</name>
</gene>
<keyword evidence="9 16" id="KW-0547">Nucleotide-binding</keyword>
<evidence type="ECO:0000256" key="6">
    <source>
        <dbReference type="ARBA" id="ARBA00012102"/>
    </source>
</evidence>
<evidence type="ECO:0000256" key="13">
    <source>
        <dbReference type="ARBA" id="ARBA00022993"/>
    </source>
</evidence>
<evidence type="ECO:0000313" key="18">
    <source>
        <dbReference type="Proteomes" id="UP000244338"/>
    </source>
</evidence>
<evidence type="ECO:0000256" key="10">
    <source>
        <dbReference type="ARBA" id="ARBA00022777"/>
    </source>
</evidence>
<keyword evidence="16" id="KW-0479">Metal-binding</keyword>
<dbReference type="NCBIfam" id="NF009848">
    <property type="entry name" value="PRK13318.1-6"/>
    <property type="match status" value="1"/>
</dbReference>
<evidence type="ECO:0000256" key="11">
    <source>
        <dbReference type="ARBA" id="ARBA00022840"/>
    </source>
</evidence>
<evidence type="ECO:0000256" key="4">
    <source>
        <dbReference type="ARBA" id="ARBA00005225"/>
    </source>
</evidence>
<dbReference type="UniPathway" id="UPA00241">
    <property type="reaction ID" value="UER00352"/>
</dbReference>
<evidence type="ECO:0000256" key="15">
    <source>
        <dbReference type="ARBA" id="ARBA00040883"/>
    </source>
</evidence>
<evidence type="ECO:0000256" key="3">
    <source>
        <dbReference type="ARBA" id="ARBA00004496"/>
    </source>
</evidence>
<dbReference type="GO" id="GO:0005737">
    <property type="term" value="C:cytoplasm"/>
    <property type="evidence" value="ECO:0007669"/>
    <property type="project" value="UniProtKB-SubCell"/>
</dbReference>
<dbReference type="CDD" id="cd24015">
    <property type="entry name" value="ASKHA_NBD_PanK-III"/>
    <property type="match status" value="1"/>
</dbReference>
<dbReference type="NCBIfam" id="NF009844">
    <property type="entry name" value="PRK13318.1-2"/>
    <property type="match status" value="1"/>
</dbReference>
<keyword evidence="13 16" id="KW-0173">Coenzyme A biosynthesis</keyword>
<dbReference type="GO" id="GO:0015937">
    <property type="term" value="P:coenzyme A biosynthetic process"/>
    <property type="evidence" value="ECO:0007669"/>
    <property type="project" value="UniProtKB-UniRule"/>
</dbReference>
<comment type="subunit">
    <text evidence="5 16">Homodimer.</text>
</comment>
<evidence type="ECO:0000256" key="1">
    <source>
        <dbReference type="ARBA" id="ARBA00001206"/>
    </source>
</evidence>
<comment type="similarity">
    <text evidence="14 16">Belongs to the type III pantothenate kinase family.</text>
</comment>
<dbReference type="SUPFAM" id="SSF53067">
    <property type="entry name" value="Actin-like ATPase domain"/>
    <property type="match status" value="2"/>
</dbReference>
<proteinExistence type="inferred from homology"/>